<evidence type="ECO:0000256" key="1">
    <source>
        <dbReference type="ARBA" id="ARBA00038158"/>
    </source>
</evidence>
<dbReference type="Gene3D" id="3.40.50.150">
    <property type="entry name" value="Vaccinia Virus protein VP39"/>
    <property type="match status" value="1"/>
</dbReference>
<protein>
    <recommendedName>
        <fullName evidence="3">Methyltransferase type 11 domain-containing protein</fullName>
    </recommendedName>
</protein>
<dbReference type="PANTHER" id="PTHR43591:SF50">
    <property type="entry name" value="METHYLTRANSFERASE DOMAIN-CONTAINING PROTEIN-RELATED"/>
    <property type="match status" value="1"/>
</dbReference>
<feature type="region of interest" description="Disordered" evidence="2">
    <location>
        <begin position="203"/>
        <end position="250"/>
    </location>
</feature>
<proteinExistence type="inferred from homology"/>
<feature type="compositionally biased region" description="Low complexity" evidence="2">
    <location>
        <begin position="29"/>
        <end position="41"/>
    </location>
</feature>
<feature type="compositionally biased region" description="Low complexity" evidence="2">
    <location>
        <begin position="234"/>
        <end position="248"/>
    </location>
</feature>
<sequence>MEFLSGYAAARAPLSAYQVEPPPPPPPSTSSSGQLLQPSSSSDRRAPSPHPLHPTVTRSKSTSGAHSHRRHRQYGHARTNSASTTGSSSGAPLQVVSSAAGHHQHQHHHPSTPASSSSYKHKLLKPAWLQPTHHHPPSDRSDDAAAPSAAANSASSASAGPGPRATSSLEHYRPARRDFLSPPSSSHHQHRSYYPDWIPTAGLHPNPHHGHRQLPATSRIDPHDSKYRTPPNTASASEPSSARSPVSRDATRTLAPTLSNNLSLVGGGAGASIAFAAHAASSILERGRHVPPPSQPPQSQGQQHASSAAGAMPLSSGTSSKISGYDGSRAESVSSIAGTTVSSRTFLSSDPLPNPDQLANNEARPFVVRSGRTYISDPTLAYPLPVDLEEIHRQTLRTLLLLQLFGKPICSPEFADQPPKRILEIACGSGVWSMLCYKHYKKLGQADGISFTGIDIAPLAPPSSSGNSDSSEGRRSNRASSSSATLSAAGGGGATSSSGMQPDPQMNWRFVQHDCRKFPFPFPDGSFDLIMCKDVSLITTTAMQQPLIDEYIRLLAPGGAIEIWESDHTLRMLRPHVPEHMQNSSAPAAGEDGQPAGEGSEDNDVEKSPEEIEAAEAARMGAYVMTPNTPLSSPLNHFLVEYNAWLSKALEARSLSSMPCTLIGPIMLQEAETLTAMGNKRLAVPLSEVRWEREGVGGVVTKDGKAFISTKPSFSNLQMDANGGMGKTLGPEARALRRTALITVVQMIQSLEHILRDVSGKSQDEWDAWLGKMMNDLVEGNGTSWGECLEVGVWWARRR</sequence>
<dbReference type="CDD" id="cd02440">
    <property type="entry name" value="AdoMet_MTases"/>
    <property type="match status" value="1"/>
</dbReference>
<dbReference type="InterPro" id="IPR029063">
    <property type="entry name" value="SAM-dependent_MTases_sf"/>
</dbReference>
<feature type="compositionally biased region" description="Low complexity" evidence="2">
    <location>
        <begin position="297"/>
        <end position="311"/>
    </location>
</feature>
<dbReference type="Proteomes" id="UP001451303">
    <property type="component" value="Unassembled WGS sequence"/>
</dbReference>
<feature type="compositionally biased region" description="Polar residues" evidence="2">
    <location>
        <begin position="56"/>
        <end position="65"/>
    </location>
</feature>
<feature type="compositionally biased region" description="Basic residues" evidence="2">
    <location>
        <begin position="66"/>
        <end position="75"/>
    </location>
</feature>
<gene>
    <name evidence="4" type="ORF">QR685DRAFT_118171</name>
</gene>
<organism evidence="4 5">
    <name type="scientific">Neurospora intermedia</name>
    <dbReference type="NCBI Taxonomy" id="5142"/>
    <lineage>
        <taxon>Eukaryota</taxon>
        <taxon>Fungi</taxon>
        <taxon>Dikarya</taxon>
        <taxon>Ascomycota</taxon>
        <taxon>Pezizomycotina</taxon>
        <taxon>Sordariomycetes</taxon>
        <taxon>Sordariomycetidae</taxon>
        <taxon>Sordariales</taxon>
        <taxon>Sordariaceae</taxon>
        <taxon>Neurospora</taxon>
    </lineage>
</organism>
<comment type="similarity">
    <text evidence="1">Belongs to the methyltransferase superfamily. LaeA methyltransferase family.</text>
</comment>
<evidence type="ECO:0000259" key="3">
    <source>
        <dbReference type="Pfam" id="PF08241"/>
    </source>
</evidence>
<accession>A0ABR3D056</accession>
<feature type="compositionally biased region" description="Low complexity" evidence="2">
    <location>
        <begin position="478"/>
        <end position="488"/>
    </location>
</feature>
<reference evidence="4 5" key="1">
    <citation type="submission" date="2023-09" db="EMBL/GenBank/DDBJ databases">
        <title>Multi-omics analysis of a traditional fermented food reveals byproduct-associated fungal strains for waste-to-food upcycling.</title>
        <authorList>
            <consortium name="Lawrence Berkeley National Laboratory"/>
            <person name="Rekdal V.M."/>
            <person name="Villalobos-Escobedo J.M."/>
            <person name="Rodriguez-Valeron N."/>
            <person name="Garcia M.O."/>
            <person name="Vasquez D.P."/>
            <person name="Damayanti I."/>
            <person name="Sorensen P.M."/>
            <person name="Baidoo E.E."/>
            <person name="De Carvalho A.C."/>
            <person name="Riley R."/>
            <person name="Lipzen A."/>
            <person name="He G."/>
            <person name="Yan M."/>
            <person name="Haridas S."/>
            <person name="Daum C."/>
            <person name="Yoshinaga Y."/>
            <person name="Ng V."/>
            <person name="Grigoriev I.V."/>
            <person name="Munk R."/>
            <person name="Nuraida L."/>
            <person name="Wijaya C.H."/>
            <person name="Morales P.-C."/>
            <person name="Keasling J.D."/>
        </authorList>
    </citation>
    <scope>NUCLEOTIDE SEQUENCE [LARGE SCALE GENOMIC DNA]</scope>
    <source>
        <strain evidence="4 5">FGSC 2613</strain>
    </source>
</reference>
<feature type="domain" description="Methyltransferase type 11" evidence="3">
    <location>
        <begin position="506"/>
        <end position="561"/>
    </location>
</feature>
<feature type="region of interest" description="Disordered" evidence="2">
    <location>
        <begin position="460"/>
        <end position="506"/>
    </location>
</feature>
<dbReference type="PANTHER" id="PTHR43591">
    <property type="entry name" value="METHYLTRANSFERASE"/>
    <property type="match status" value="1"/>
</dbReference>
<keyword evidence="5" id="KW-1185">Reference proteome</keyword>
<dbReference type="EMBL" id="JAVLET010000014">
    <property type="protein sequence ID" value="KAL0466075.1"/>
    <property type="molecule type" value="Genomic_DNA"/>
</dbReference>
<evidence type="ECO:0000313" key="5">
    <source>
        <dbReference type="Proteomes" id="UP001451303"/>
    </source>
</evidence>
<feature type="region of interest" description="Disordered" evidence="2">
    <location>
        <begin position="286"/>
        <end position="327"/>
    </location>
</feature>
<name>A0ABR3D056_NEUIN</name>
<comment type="caution">
    <text evidence="4">The sequence shown here is derived from an EMBL/GenBank/DDBJ whole genome shotgun (WGS) entry which is preliminary data.</text>
</comment>
<dbReference type="InterPro" id="IPR013216">
    <property type="entry name" value="Methyltransf_11"/>
</dbReference>
<evidence type="ECO:0000256" key="2">
    <source>
        <dbReference type="SAM" id="MobiDB-lite"/>
    </source>
</evidence>
<evidence type="ECO:0000313" key="4">
    <source>
        <dbReference type="EMBL" id="KAL0466075.1"/>
    </source>
</evidence>
<feature type="region of interest" description="Disordered" evidence="2">
    <location>
        <begin position="15"/>
        <end position="168"/>
    </location>
</feature>
<feature type="region of interest" description="Disordered" evidence="2">
    <location>
        <begin position="580"/>
        <end position="610"/>
    </location>
</feature>
<feature type="compositionally biased region" description="Low complexity" evidence="2">
    <location>
        <begin position="81"/>
        <end position="101"/>
    </location>
</feature>
<dbReference type="Pfam" id="PF08241">
    <property type="entry name" value="Methyltransf_11"/>
    <property type="match status" value="1"/>
</dbReference>
<dbReference type="SUPFAM" id="SSF53335">
    <property type="entry name" value="S-adenosyl-L-methionine-dependent methyltransferases"/>
    <property type="match status" value="1"/>
</dbReference>
<feature type="compositionally biased region" description="Low complexity" evidence="2">
    <location>
        <begin position="144"/>
        <end position="168"/>
    </location>
</feature>